<proteinExistence type="predicted"/>
<evidence type="ECO:0000313" key="3">
    <source>
        <dbReference type="Proteomes" id="UP001194729"/>
    </source>
</evidence>
<feature type="non-terminal residue" evidence="2">
    <location>
        <position position="78"/>
    </location>
</feature>
<evidence type="ECO:0000313" key="2">
    <source>
        <dbReference type="EMBL" id="MBF4983289.1"/>
    </source>
</evidence>
<keyword evidence="1" id="KW-0472">Membrane</keyword>
<keyword evidence="1" id="KW-1133">Transmembrane helix</keyword>
<organism evidence="2 3">
    <name type="scientific">Nonlabens mediterrranea</name>
    <dbReference type="NCBI Taxonomy" id="1419947"/>
    <lineage>
        <taxon>Bacteria</taxon>
        <taxon>Pseudomonadati</taxon>
        <taxon>Bacteroidota</taxon>
        <taxon>Flavobacteriia</taxon>
        <taxon>Flavobacteriales</taxon>
        <taxon>Flavobacteriaceae</taxon>
        <taxon>Nonlabens</taxon>
    </lineage>
</organism>
<name>A0ABS0A313_9FLAO</name>
<reference evidence="2 3" key="1">
    <citation type="submission" date="2020-11" db="EMBL/GenBank/DDBJ databases">
        <title>P. mediterranea TC4 genome.</title>
        <authorList>
            <person name="Molmeret M."/>
        </authorList>
    </citation>
    <scope>NUCLEOTIDE SEQUENCE [LARGE SCALE GENOMIC DNA]</scope>
    <source>
        <strain evidence="2 3">TC4</strain>
    </source>
</reference>
<gene>
    <name evidence="2" type="ORF">FNJ87_02725</name>
</gene>
<feature type="transmembrane region" description="Helical" evidence="1">
    <location>
        <begin position="6"/>
        <end position="24"/>
    </location>
</feature>
<evidence type="ECO:0000256" key="1">
    <source>
        <dbReference type="SAM" id="Phobius"/>
    </source>
</evidence>
<feature type="transmembrane region" description="Helical" evidence="1">
    <location>
        <begin position="36"/>
        <end position="53"/>
    </location>
</feature>
<keyword evidence="1" id="KW-0812">Transmembrane</keyword>
<keyword evidence="3" id="KW-1185">Reference proteome</keyword>
<comment type="caution">
    <text evidence="2">The sequence shown here is derived from an EMBL/GenBank/DDBJ whole genome shotgun (WGS) entry which is preliminary data.</text>
</comment>
<dbReference type="Proteomes" id="UP001194729">
    <property type="component" value="Unassembled WGS sequence"/>
</dbReference>
<protein>
    <submittedName>
        <fullName evidence="2">Uncharacterized protein</fullName>
    </submittedName>
</protein>
<dbReference type="EMBL" id="JADKYU010000144">
    <property type="protein sequence ID" value="MBF4983289.1"/>
    <property type="molecule type" value="Genomic_DNA"/>
</dbReference>
<sequence length="78" mass="9011">MTVLWIILAAIVAALVALFQYGYIFSTKSNNKKKPWFTLLRFLTVFTILILLLDLKFDKTTYQTIKPLLLLELDNSSN</sequence>
<accession>A0ABS0A313</accession>